<name>A0AAV5HYB0_9ROSI</name>
<reference evidence="2 3" key="1">
    <citation type="journal article" date="2021" name="Commun. Biol.">
        <title>The genome of Shorea leprosula (Dipterocarpaceae) highlights the ecological relevance of drought in aseasonal tropical rainforests.</title>
        <authorList>
            <person name="Ng K.K.S."/>
            <person name="Kobayashi M.J."/>
            <person name="Fawcett J.A."/>
            <person name="Hatakeyama M."/>
            <person name="Paape T."/>
            <person name="Ng C.H."/>
            <person name="Ang C.C."/>
            <person name="Tnah L.H."/>
            <person name="Lee C.T."/>
            <person name="Nishiyama T."/>
            <person name="Sese J."/>
            <person name="O'Brien M.J."/>
            <person name="Copetti D."/>
            <person name="Mohd Noor M.I."/>
            <person name="Ong R.C."/>
            <person name="Putra M."/>
            <person name="Sireger I.Z."/>
            <person name="Indrioko S."/>
            <person name="Kosugi Y."/>
            <person name="Izuno A."/>
            <person name="Isagi Y."/>
            <person name="Lee S.L."/>
            <person name="Shimizu K.K."/>
        </authorList>
    </citation>
    <scope>NUCLEOTIDE SEQUENCE [LARGE SCALE GENOMIC DNA]</scope>
    <source>
        <strain evidence="2">214</strain>
    </source>
</reference>
<keyword evidence="3" id="KW-1185">Reference proteome</keyword>
<accession>A0AAV5HYB0</accession>
<dbReference type="Proteomes" id="UP001054252">
    <property type="component" value="Unassembled WGS sequence"/>
</dbReference>
<feature type="compositionally biased region" description="Basic and acidic residues" evidence="1">
    <location>
        <begin position="50"/>
        <end position="70"/>
    </location>
</feature>
<comment type="caution">
    <text evidence="2">The sequence shown here is derived from an EMBL/GenBank/DDBJ whole genome shotgun (WGS) entry which is preliminary data.</text>
</comment>
<evidence type="ECO:0000256" key="1">
    <source>
        <dbReference type="SAM" id="MobiDB-lite"/>
    </source>
</evidence>
<evidence type="ECO:0000313" key="2">
    <source>
        <dbReference type="EMBL" id="GKU91602.1"/>
    </source>
</evidence>
<evidence type="ECO:0000313" key="3">
    <source>
        <dbReference type="Proteomes" id="UP001054252"/>
    </source>
</evidence>
<dbReference type="EMBL" id="BPVZ01000005">
    <property type="protein sequence ID" value="GKU91602.1"/>
    <property type="molecule type" value="Genomic_DNA"/>
</dbReference>
<feature type="compositionally biased region" description="Pro residues" evidence="1">
    <location>
        <begin position="71"/>
        <end position="86"/>
    </location>
</feature>
<proteinExistence type="predicted"/>
<gene>
    <name evidence="2" type="ORF">SLEP1_g5458</name>
</gene>
<protein>
    <submittedName>
        <fullName evidence="2">Uncharacterized protein</fullName>
    </submittedName>
</protein>
<sequence length="111" mass="12137">MILNAGQNLVDLRGRLLPRSYDMLGLYTTFIFQKPDPDVVPPLSTPLLQDSHDEQREWQAPSWRDDENGHPEPPPAAAPPPPPPPLGLGNISDQKGILGPGPADLRFSEAL</sequence>
<feature type="region of interest" description="Disordered" evidence="1">
    <location>
        <begin position="35"/>
        <end position="111"/>
    </location>
</feature>
<dbReference type="AlphaFoldDB" id="A0AAV5HYB0"/>
<organism evidence="2 3">
    <name type="scientific">Rubroshorea leprosula</name>
    <dbReference type="NCBI Taxonomy" id="152421"/>
    <lineage>
        <taxon>Eukaryota</taxon>
        <taxon>Viridiplantae</taxon>
        <taxon>Streptophyta</taxon>
        <taxon>Embryophyta</taxon>
        <taxon>Tracheophyta</taxon>
        <taxon>Spermatophyta</taxon>
        <taxon>Magnoliopsida</taxon>
        <taxon>eudicotyledons</taxon>
        <taxon>Gunneridae</taxon>
        <taxon>Pentapetalae</taxon>
        <taxon>rosids</taxon>
        <taxon>malvids</taxon>
        <taxon>Malvales</taxon>
        <taxon>Dipterocarpaceae</taxon>
        <taxon>Rubroshorea</taxon>
    </lineage>
</organism>